<proteinExistence type="predicted"/>
<organism evidence="1 2">
    <name type="scientific">Bradyrhizobium erythrophlei</name>
    <dbReference type="NCBI Taxonomy" id="1437360"/>
    <lineage>
        <taxon>Bacteria</taxon>
        <taxon>Pseudomonadati</taxon>
        <taxon>Pseudomonadota</taxon>
        <taxon>Alphaproteobacteria</taxon>
        <taxon>Hyphomicrobiales</taxon>
        <taxon>Nitrobacteraceae</taxon>
        <taxon>Bradyrhizobium</taxon>
    </lineage>
</organism>
<dbReference type="Proteomes" id="UP000190675">
    <property type="component" value="Chromosome I"/>
</dbReference>
<evidence type="ECO:0000313" key="1">
    <source>
        <dbReference type="EMBL" id="SHG73119.1"/>
    </source>
</evidence>
<accession>A0A1M5M815</accession>
<protein>
    <submittedName>
        <fullName evidence="1">Uncharacterized protein</fullName>
    </submittedName>
</protein>
<gene>
    <name evidence="1" type="ORF">SAMN05444169_3862</name>
</gene>
<dbReference type="AlphaFoldDB" id="A0A1M5M815"/>
<name>A0A1M5M815_9BRAD</name>
<dbReference type="EMBL" id="LT670818">
    <property type="protein sequence ID" value="SHG73119.1"/>
    <property type="molecule type" value="Genomic_DNA"/>
</dbReference>
<evidence type="ECO:0000313" key="2">
    <source>
        <dbReference type="Proteomes" id="UP000190675"/>
    </source>
</evidence>
<reference evidence="1 2" key="1">
    <citation type="submission" date="2016-11" db="EMBL/GenBank/DDBJ databases">
        <authorList>
            <person name="Jaros S."/>
            <person name="Januszkiewicz K."/>
            <person name="Wedrychowicz H."/>
        </authorList>
    </citation>
    <scope>NUCLEOTIDE SEQUENCE [LARGE SCALE GENOMIC DNA]</scope>
    <source>
        <strain evidence="1 2">GAS242</strain>
    </source>
</reference>
<sequence>MGCSERIHYAPRSGATYEAPLDNLIPALMKLRDCENSLQTLILNDSLPDIILLGRVA</sequence>